<evidence type="ECO:0000256" key="1">
    <source>
        <dbReference type="SAM" id="MobiDB-lite"/>
    </source>
</evidence>
<reference evidence="2" key="1">
    <citation type="submission" date="2019-03" db="EMBL/GenBank/DDBJ databases">
        <authorList>
            <person name="Mank J."/>
            <person name="Almeida P."/>
        </authorList>
    </citation>
    <scope>NUCLEOTIDE SEQUENCE</scope>
    <source>
        <strain evidence="2">78183</strain>
    </source>
</reference>
<name>A0A6N2JYS6_SALVM</name>
<organism evidence="2">
    <name type="scientific">Salix viminalis</name>
    <name type="common">Common osier</name>
    <name type="synonym">Basket willow</name>
    <dbReference type="NCBI Taxonomy" id="40686"/>
    <lineage>
        <taxon>Eukaryota</taxon>
        <taxon>Viridiplantae</taxon>
        <taxon>Streptophyta</taxon>
        <taxon>Embryophyta</taxon>
        <taxon>Tracheophyta</taxon>
        <taxon>Spermatophyta</taxon>
        <taxon>Magnoliopsida</taxon>
        <taxon>eudicotyledons</taxon>
        <taxon>Gunneridae</taxon>
        <taxon>Pentapetalae</taxon>
        <taxon>rosids</taxon>
        <taxon>fabids</taxon>
        <taxon>Malpighiales</taxon>
        <taxon>Salicaceae</taxon>
        <taxon>Saliceae</taxon>
        <taxon>Salix</taxon>
    </lineage>
</organism>
<gene>
    <name evidence="2" type="ORF">SVIM_LOCUS4255</name>
</gene>
<dbReference type="EMBL" id="CAADRP010000001">
    <property type="protein sequence ID" value="VFU20260.1"/>
    <property type="molecule type" value="Genomic_DNA"/>
</dbReference>
<evidence type="ECO:0000313" key="2">
    <source>
        <dbReference type="EMBL" id="VFU20260.1"/>
    </source>
</evidence>
<proteinExistence type="predicted"/>
<sequence>MLLFLLFSPFLKKINNNEQVKNKNQQQKKIKQSPQRGRRFLSSNDKTNKYTRLSATSRTGGPNFSDYLSTQDGRDSGGVSKRQWEV</sequence>
<accession>A0A6N2JYS6</accession>
<feature type="compositionally biased region" description="Polar residues" evidence="1">
    <location>
        <begin position="41"/>
        <end position="71"/>
    </location>
</feature>
<dbReference type="AlphaFoldDB" id="A0A6N2JYS6"/>
<protein>
    <submittedName>
        <fullName evidence="2">Uncharacterized protein</fullName>
    </submittedName>
</protein>
<feature type="compositionally biased region" description="Basic residues" evidence="1">
    <location>
        <begin position="26"/>
        <end position="39"/>
    </location>
</feature>
<feature type="region of interest" description="Disordered" evidence="1">
    <location>
        <begin position="18"/>
        <end position="86"/>
    </location>
</feature>